<dbReference type="Pfam" id="PF17648">
    <property type="entry name" value="Luciferase"/>
    <property type="match status" value="1"/>
</dbReference>
<proteinExistence type="predicted"/>
<dbReference type="AlphaFoldDB" id="A0A2U3DTT2"/>
<dbReference type="Proteomes" id="UP000245956">
    <property type="component" value="Unassembled WGS sequence"/>
</dbReference>
<dbReference type="InterPro" id="IPR040841">
    <property type="entry name" value="Luciferase_dom"/>
</dbReference>
<reference evidence="3 4" key="1">
    <citation type="journal article" date="2016" name="Front. Microbiol.">
        <title>Genome and transcriptome sequences reveal the specific parasitism of the nematophagous Purpureocillium lilacinum 36-1.</title>
        <authorList>
            <person name="Xie J."/>
            <person name="Li S."/>
            <person name="Mo C."/>
            <person name="Xiao X."/>
            <person name="Peng D."/>
            <person name="Wang G."/>
            <person name="Xiao Y."/>
        </authorList>
    </citation>
    <scope>NUCLEOTIDE SEQUENCE [LARGE SCALE GENOMIC DNA]</scope>
    <source>
        <strain evidence="3 4">36-1</strain>
    </source>
</reference>
<feature type="region of interest" description="Disordered" evidence="1">
    <location>
        <begin position="114"/>
        <end position="164"/>
    </location>
</feature>
<dbReference type="EMBL" id="LCWV01000031">
    <property type="protein sequence ID" value="PWI65650.1"/>
    <property type="molecule type" value="Genomic_DNA"/>
</dbReference>
<dbReference type="PANTHER" id="PTHR38695">
    <property type="entry name" value="AMINO ACID PERMEASE_ SLC12A DOMAIN-CONTAINING PROTEIN"/>
    <property type="match status" value="1"/>
</dbReference>
<evidence type="ECO:0000259" key="2">
    <source>
        <dbReference type="Pfam" id="PF17648"/>
    </source>
</evidence>
<feature type="domain" description="Luciferase" evidence="2">
    <location>
        <begin position="408"/>
        <end position="474"/>
    </location>
</feature>
<gene>
    <name evidence="3" type="ORF">PCL_06855</name>
</gene>
<sequence>MAPRRAMDRIGFWNRRMGGWLWGNGWDDLGDGRFRCGFAARGRPGGLARVGCSTSNAPPADARYPKQASCCFVVQVVSWLCEVVTACPAPRRRPFLPRHGCGDSGEHHECTALTLGGTSGRDRQPTLRQAGQRFPASAPSPDGSGAAGAKIPRKDDAPSVAEVPVRPRLGVREVAALSESERVSPVDDDGAVGLSWSDTVYFVITTSVERLLLDAHPTTPHIVRDLDTEHDTEHSEVQSTGVMATTTGGYTLAIVAAASATLLLVAYRDYRAYVALGPHGLPDTFWGWYKQLKLSRLARKDTTVPAPYDIEAEKDTYGPHAATSFLVDGLQPRRGSRPTIPGFVAPQRQITAVASAEMKVQMHKFLSALVAANSSVLQYELSVLEGPVPAVQLKSDIARPAFLKTTKGEMIHVHPPDGSTHLTLSLADSRSVIEQGWGQRHRLSGGLLGWGYTLVYAPRDQRELEVWKGVVWAAARYCCADVHELRHP</sequence>
<name>A0A2U3DTT2_PURLI</name>
<organism evidence="3 4">
    <name type="scientific">Purpureocillium lilacinum</name>
    <name type="common">Paecilomyces lilacinus</name>
    <dbReference type="NCBI Taxonomy" id="33203"/>
    <lineage>
        <taxon>Eukaryota</taxon>
        <taxon>Fungi</taxon>
        <taxon>Dikarya</taxon>
        <taxon>Ascomycota</taxon>
        <taxon>Pezizomycotina</taxon>
        <taxon>Sordariomycetes</taxon>
        <taxon>Hypocreomycetidae</taxon>
        <taxon>Hypocreales</taxon>
        <taxon>Ophiocordycipitaceae</taxon>
        <taxon>Purpureocillium</taxon>
    </lineage>
</organism>
<accession>A0A2U3DTT2</accession>
<evidence type="ECO:0000313" key="4">
    <source>
        <dbReference type="Proteomes" id="UP000245956"/>
    </source>
</evidence>
<evidence type="ECO:0000256" key="1">
    <source>
        <dbReference type="SAM" id="MobiDB-lite"/>
    </source>
</evidence>
<protein>
    <recommendedName>
        <fullName evidence="2">Luciferase domain-containing protein</fullName>
    </recommendedName>
</protein>
<dbReference type="InterPro" id="IPR048273">
    <property type="entry name" value="Luciferase"/>
</dbReference>
<evidence type="ECO:0000313" key="3">
    <source>
        <dbReference type="EMBL" id="PWI65650.1"/>
    </source>
</evidence>
<comment type="caution">
    <text evidence="3">The sequence shown here is derived from an EMBL/GenBank/DDBJ whole genome shotgun (WGS) entry which is preliminary data.</text>
</comment>
<feature type="compositionally biased region" description="Low complexity" evidence="1">
    <location>
        <begin position="135"/>
        <end position="149"/>
    </location>
</feature>
<dbReference type="PANTHER" id="PTHR38695:SF1">
    <property type="entry name" value="AMINO ACID PERMEASE_ SLC12A DOMAIN-CONTAINING PROTEIN"/>
    <property type="match status" value="1"/>
</dbReference>